<organism evidence="2 3">
    <name type="scientific">Paenibacillus whitsoniae</name>
    <dbReference type="NCBI Taxonomy" id="2496558"/>
    <lineage>
        <taxon>Bacteria</taxon>
        <taxon>Bacillati</taxon>
        <taxon>Bacillota</taxon>
        <taxon>Bacilli</taxon>
        <taxon>Bacillales</taxon>
        <taxon>Paenibacillaceae</taxon>
        <taxon>Paenibacillus</taxon>
    </lineage>
</organism>
<keyword evidence="1" id="KW-0732">Signal</keyword>
<proteinExistence type="predicted"/>
<dbReference type="AlphaFoldDB" id="A0A430J817"/>
<dbReference type="PROSITE" id="PS51257">
    <property type="entry name" value="PROKAR_LIPOPROTEIN"/>
    <property type="match status" value="1"/>
</dbReference>
<dbReference type="RefSeq" id="WP_126143801.1">
    <property type="nucleotide sequence ID" value="NZ_RXHU01000078.1"/>
</dbReference>
<evidence type="ECO:0000313" key="2">
    <source>
        <dbReference type="EMBL" id="RTE05819.1"/>
    </source>
</evidence>
<comment type="caution">
    <text evidence="2">The sequence shown here is derived from an EMBL/GenBank/DDBJ whole genome shotgun (WGS) entry which is preliminary data.</text>
</comment>
<name>A0A430J817_9BACL</name>
<accession>A0A430J817</accession>
<feature type="signal peptide" evidence="1">
    <location>
        <begin position="1"/>
        <end position="19"/>
    </location>
</feature>
<dbReference type="GO" id="GO:0032259">
    <property type="term" value="P:methylation"/>
    <property type="evidence" value="ECO:0007669"/>
    <property type="project" value="UniProtKB-KW"/>
</dbReference>
<evidence type="ECO:0000313" key="3">
    <source>
        <dbReference type="Proteomes" id="UP000276128"/>
    </source>
</evidence>
<sequence length="150" mass="17119">MKRAILYCLVFILLICMLAACNRPAKMNGANEFAYTNTNYHFSLMIPKAWEGKYEISEESNRVVFSNPSNKSAGGRLFVIDVWTKSKWMEEGEALIKLIHITKVGEADDAVFTFSTPTDVQYSLEDEKRKSEYLQLSKDVEAIKSSFKLN</sequence>
<keyword evidence="2" id="KW-0489">Methyltransferase</keyword>
<dbReference type="OrthoDB" id="2655886at2"/>
<evidence type="ECO:0000256" key="1">
    <source>
        <dbReference type="SAM" id="SignalP"/>
    </source>
</evidence>
<protein>
    <submittedName>
        <fullName evidence="2">Methyltransferase</fullName>
    </submittedName>
</protein>
<dbReference type="GO" id="GO:0008168">
    <property type="term" value="F:methyltransferase activity"/>
    <property type="evidence" value="ECO:0007669"/>
    <property type="project" value="UniProtKB-KW"/>
</dbReference>
<feature type="chain" id="PRO_5038970137" evidence="1">
    <location>
        <begin position="20"/>
        <end position="150"/>
    </location>
</feature>
<keyword evidence="3" id="KW-1185">Reference proteome</keyword>
<keyword evidence="2" id="KW-0808">Transferase</keyword>
<reference evidence="2 3" key="1">
    <citation type="submission" date="2018-12" db="EMBL/GenBank/DDBJ databases">
        <title>Bacillus ochoae sp. nov., Paenibacillus whitsoniae sp. nov., Paenibacillus spiritus sp. nov. Isolated from the Mars Exploration Rover during spacecraft assembly.</title>
        <authorList>
            <person name="Seuylemezian A."/>
            <person name="Vaishampayan P."/>
        </authorList>
    </citation>
    <scope>NUCLEOTIDE SEQUENCE [LARGE SCALE GENOMIC DNA]</scope>
    <source>
        <strain evidence="2 3">MER 54</strain>
    </source>
</reference>
<gene>
    <name evidence="2" type="ORF">EJQ19_24125</name>
</gene>
<dbReference type="Proteomes" id="UP000276128">
    <property type="component" value="Unassembled WGS sequence"/>
</dbReference>
<dbReference type="EMBL" id="RXHU01000078">
    <property type="protein sequence ID" value="RTE05819.1"/>
    <property type="molecule type" value="Genomic_DNA"/>
</dbReference>